<dbReference type="InterPro" id="IPR004701">
    <property type="entry name" value="PTS_EIIA_man-typ"/>
</dbReference>
<dbReference type="InterPro" id="IPR051471">
    <property type="entry name" value="Bacterial_PTS_sugar_comp"/>
</dbReference>
<dbReference type="SUPFAM" id="SSF53062">
    <property type="entry name" value="PTS system fructose IIA component-like"/>
    <property type="match status" value="1"/>
</dbReference>
<feature type="domain" description="PTS EIIA type-4" evidence="2">
    <location>
        <begin position="2"/>
        <end position="139"/>
    </location>
</feature>
<name>A0A930VZQ9_9ACTN</name>
<evidence type="ECO:0000313" key="3">
    <source>
        <dbReference type="EMBL" id="MBF4807163.1"/>
    </source>
</evidence>
<dbReference type="Gene3D" id="3.40.50.510">
    <property type="entry name" value="Phosphotransferase system, mannose-type IIA component"/>
    <property type="match status" value="1"/>
</dbReference>
<dbReference type="PANTHER" id="PTHR33799:SF1">
    <property type="entry name" value="PTS SYSTEM MANNOSE-SPECIFIC EIIAB COMPONENT-RELATED"/>
    <property type="match status" value="1"/>
</dbReference>
<dbReference type="GO" id="GO:0009401">
    <property type="term" value="P:phosphoenolpyruvate-dependent sugar phosphotransferase system"/>
    <property type="evidence" value="ECO:0007669"/>
    <property type="project" value="InterPro"/>
</dbReference>
<dbReference type="GO" id="GO:0016020">
    <property type="term" value="C:membrane"/>
    <property type="evidence" value="ECO:0007669"/>
    <property type="project" value="InterPro"/>
</dbReference>
<sequence>MNRHYIIASHAHFAKGLYESVKLLVGEHADVDILNAFADGNDDIEKEALALVDACSDNVDVVVLTDLMGGSINNEFTKLMLSRKNVYLVTNINLPLVLTLFLSSETEDTADLLRQLVADNDVRPKFVNDVSIVEEDETF</sequence>
<keyword evidence="1" id="KW-0808">Transferase</keyword>
<dbReference type="PANTHER" id="PTHR33799">
    <property type="entry name" value="PTS PERMEASE-RELATED-RELATED"/>
    <property type="match status" value="1"/>
</dbReference>
<comment type="caution">
    <text evidence="3">The sequence shown here is derived from an EMBL/GenBank/DDBJ whole genome shotgun (WGS) entry which is preliminary data.</text>
</comment>
<dbReference type="Pfam" id="PF03610">
    <property type="entry name" value="EIIA-man"/>
    <property type="match status" value="1"/>
</dbReference>
<evidence type="ECO:0000313" key="4">
    <source>
        <dbReference type="Proteomes" id="UP000698335"/>
    </source>
</evidence>
<dbReference type="InterPro" id="IPR036662">
    <property type="entry name" value="PTS_EIIA_man-typ_sf"/>
</dbReference>
<reference evidence="3" key="1">
    <citation type="submission" date="2020-04" db="EMBL/GenBank/DDBJ databases">
        <title>Deep metagenomics examines the oral microbiome during advanced dental caries in children, revealing novel taxa and co-occurrences with host molecules.</title>
        <authorList>
            <person name="Baker J.L."/>
            <person name="Morton J.T."/>
            <person name="Dinis M."/>
            <person name="Alvarez R."/>
            <person name="Tran N.C."/>
            <person name="Knight R."/>
            <person name="Edlund A."/>
        </authorList>
    </citation>
    <scope>NUCLEOTIDE SEQUENCE</scope>
    <source>
        <strain evidence="3">JCVI_38_bin.5</strain>
    </source>
</reference>
<proteinExistence type="predicted"/>
<evidence type="ECO:0000256" key="1">
    <source>
        <dbReference type="ARBA" id="ARBA00022679"/>
    </source>
</evidence>
<dbReference type="PROSITE" id="PS51096">
    <property type="entry name" value="PTS_EIIA_TYPE_4"/>
    <property type="match status" value="1"/>
</dbReference>
<dbReference type="EMBL" id="JABZGW010000006">
    <property type="protein sequence ID" value="MBF4807163.1"/>
    <property type="molecule type" value="Genomic_DNA"/>
</dbReference>
<dbReference type="Proteomes" id="UP000698335">
    <property type="component" value="Unassembled WGS sequence"/>
</dbReference>
<gene>
    <name evidence="3" type="ORF">HXK26_00455</name>
</gene>
<dbReference type="GO" id="GO:0016740">
    <property type="term" value="F:transferase activity"/>
    <property type="evidence" value="ECO:0007669"/>
    <property type="project" value="UniProtKB-KW"/>
</dbReference>
<accession>A0A930VZQ9</accession>
<dbReference type="AlphaFoldDB" id="A0A930VZQ9"/>
<evidence type="ECO:0000259" key="2">
    <source>
        <dbReference type="PROSITE" id="PS51096"/>
    </source>
</evidence>
<organism evidence="3 4">
    <name type="scientific">Lancefieldella rimae</name>
    <dbReference type="NCBI Taxonomy" id="1383"/>
    <lineage>
        <taxon>Bacteria</taxon>
        <taxon>Bacillati</taxon>
        <taxon>Actinomycetota</taxon>
        <taxon>Coriobacteriia</taxon>
        <taxon>Coriobacteriales</taxon>
        <taxon>Atopobiaceae</taxon>
        <taxon>Lancefieldella</taxon>
    </lineage>
</organism>
<protein>
    <submittedName>
        <fullName evidence="3">Pts system, mannose/fructose/sorbose family, iiab component</fullName>
    </submittedName>
</protein>